<dbReference type="GO" id="GO:0016020">
    <property type="term" value="C:membrane"/>
    <property type="evidence" value="ECO:0007669"/>
    <property type="project" value="TreeGrafter"/>
</dbReference>
<dbReference type="SUPFAM" id="SSF53474">
    <property type="entry name" value="alpha/beta-Hydrolases"/>
    <property type="match status" value="1"/>
</dbReference>
<dbReference type="GO" id="GO:0046464">
    <property type="term" value="P:acylglycerol catabolic process"/>
    <property type="evidence" value="ECO:0007669"/>
    <property type="project" value="TreeGrafter"/>
</dbReference>
<dbReference type="PRINTS" id="PR00111">
    <property type="entry name" value="ABHYDROLASE"/>
</dbReference>
<protein>
    <submittedName>
        <fullName evidence="2">Alpha/beta hydrolase</fullName>
    </submittedName>
</protein>
<dbReference type="Gene3D" id="3.40.50.1820">
    <property type="entry name" value="alpha/beta hydrolase"/>
    <property type="match status" value="1"/>
</dbReference>
<dbReference type="RefSeq" id="WP_124024731.1">
    <property type="nucleotide sequence ID" value="NZ_RPOH01000061.1"/>
</dbReference>
<proteinExistence type="predicted"/>
<evidence type="ECO:0000259" key="1">
    <source>
        <dbReference type="Pfam" id="PF00561"/>
    </source>
</evidence>
<name>A0A3N5DGI0_9ENTR</name>
<sequence>METFFSTVAKCCVRWLDLPGTGTPMLFVHGLGCASSYEYPRVVVDKNFAGRRAILLDLPGYGYSEKPDDFSYSIAQQAAVIVELISHLQLTALFIYGHSMGGSICIEAAQRLTDKLCGLIISEPNFHPGGGFFSQQICSTGERDYVATLHHAMIDAESGPWAGSLAAAAPYAVWRGANNLISGNHWLEMFARLKKPQALIFGERSLPDDDFTQIQTMSITTTVLPDCGHCMSWENPSALAGALAAFCEKHDGLQNY</sequence>
<gene>
    <name evidence="2" type="ORF">EHN07_14110</name>
</gene>
<dbReference type="Proteomes" id="UP000268615">
    <property type="component" value="Unassembled WGS sequence"/>
</dbReference>
<reference evidence="2 3" key="1">
    <citation type="submission" date="2018-11" db="EMBL/GenBank/DDBJ databases">
        <title>Draft genome sequence of Buttiauxella warmboldiae CCUG 35512.</title>
        <authorList>
            <person name="Salva-Serra F."/>
            <person name="Marathe N."/>
            <person name="Moore E."/>
            <person name="Svensson L."/>
            <person name="Engstrom-Jakobsson H."/>
        </authorList>
    </citation>
    <scope>NUCLEOTIDE SEQUENCE [LARGE SCALE GENOMIC DNA]</scope>
    <source>
        <strain evidence="2 3">CCUG 35512</strain>
    </source>
</reference>
<feature type="domain" description="AB hydrolase-1" evidence="1">
    <location>
        <begin position="24"/>
        <end position="127"/>
    </location>
</feature>
<keyword evidence="3" id="KW-1185">Reference proteome</keyword>
<accession>A0A3N5DGI0</accession>
<evidence type="ECO:0000313" key="3">
    <source>
        <dbReference type="Proteomes" id="UP000268615"/>
    </source>
</evidence>
<dbReference type="GO" id="GO:0047372">
    <property type="term" value="F:monoacylglycerol lipase activity"/>
    <property type="evidence" value="ECO:0007669"/>
    <property type="project" value="TreeGrafter"/>
</dbReference>
<keyword evidence="2" id="KW-0378">Hydrolase</keyword>
<comment type="caution">
    <text evidence="2">The sequence shown here is derived from an EMBL/GenBank/DDBJ whole genome shotgun (WGS) entry which is preliminary data.</text>
</comment>
<dbReference type="PANTHER" id="PTHR43798">
    <property type="entry name" value="MONOACYLGLYCEROL LIPASE"/>
    <property type="match status" value="1"/>
</dbReference>
<dbReference type="InterPro" id="IPR029058">
    <property type="entry name" value="AB_hydrolase_fold"/>
</dbReference>
<dbReference type="InterPro" id="IPR000073">
    <property type="entry name" value="AB_hydrolase_1"/>
</dbReference>
<evidence type="ECO:0000313" key="2">
    <source>
        <dbReference type="EMBL" id="RPH24790.1"/>
    </source>
</evidence>
<dbReference type="Pfam" id="PF00561">
    <property type="entry name" value="Abhydrolase_1"/>
    <property type="match status" value="1"/>
</dbReference>
<dbReference type="AlphaFoldDB" id="A0A3N5DGI0"/>
<dbReference type="OrthoDB" id="5853561at2"/>
<dbReference type="PANTHER" id="PTHR43798:SF33">
    <property type="entry name" value="HYDROLASE, PUTATIVE (AFU_ORTHOLOGUE AFUA_2G14860)-RELATED"/>
    <property type="match status" value="1"/>
</dbReference>
<dbReference type="EMBL" id="RPOH01000061">
    <property type="protein sequence ID" value="RPH24790.1"/>
    <property type="molecule type" value="Genomic_DNA"/>
</dbReference>
<dbReference type="InterPro" id="IPR050266">
    <property type="entry name" value="AB_hydrolase_sf"/>
</dbReference>
<organism evidence="2 3">
    <name type="scientific">Buttiauxella warmboldiae</name>
    <dbReference type="NCBI Taxonomy" id="82993"/>
    <lineage>
        <taxon>Bacteria</taxon>
        <taxon>Pseudomonadati</taxon>
        <taxon>Pseudomonadota</taxon>
        <taxon>Gammaproteobacteria</taxon>
        <taxon>Enterobacterales</taxon>
        <taxon>Enterobacteriaceae</taxon>
        <taxon>Buttiauxella</taxon>
    </lineage>
</organism>